<comment type="caution">
    <text evidence="2">The sequence shown here is derived from an EMBL/GenBank/DDBJ whole genome shotgun (WGS) entry which is preliminary data.</text>
</comment>
<accession>A0AA40EU52</accession>
<dbReference type="PANTHER" id="PTHR11977">
    <property type="entry name" value="VILLIN"/>
    <property type="match status" value="1"/>
</dbReference>
<dbReference type="PANTHER" id="PTHR11977:SF130">
    <property type="entry name" value="SEVERIN"/>
    <property type="match status" value="1"/>
</dbReference>
<organism evidence="2 3">
    <name type="scientific">Schizothecium vesticola</name>
    <dbReference type="NCBI Taxonomy" id="314040"/>
    <lineage>
        <taxon>Eukaryota</taxon>
        <taxon>Fungi</taxon>
        <taxon>Dikarya</taxon>
        <taxon>Ascomycota</taxon>
        <taxon>Pezizomycotina</taxon>
        <taxon>Sordariomycetes</taxon>
        <taxon>Sordariomycetidae</taxon>
        <taxon>Sordariales</taxon>
        <taxon>Schizotheciaceae</taxon>
        <taxon>Schizothecium</taxon>
    </lineage>
</organism>
<dbReference type="InterPro" id="IPR029006">
    <property type="entry name" value="ADF-H/Gelsolin-like_dom_sf"/>
</dbReference>
<dbReference type="EMBL" id="JAUKUD010000004">
    <property type="protein sequence ID" value="KAK0745553.1"/>
    <property type="molecule type" value="Genomic_DNA"/>
</dbReference>
<reference evidence="2" key="1">
    <citation type="submission" date="2023-06" db="EMBL/GenBank/DDBJ databases">
        <title>Genome-scale phylogeny and comparative genomics of the fungal order Sordariales.</title>
        <authorList>
            <consortium name="Lawrence Berkeley National Laboratory"/>
            <person name="Hensen N."/>
            <person name="Bonometti L."/>
            <person name="Westerberg I."/>
            <person name="Brannstrom I.O."/>
            <person name="Guillou S."/>
            <person name="Cros-Aarteil S."/>
            <person name="Calhoun S."/>
            <person name="Haridas S."/>
            <person name="Kuo A."/>
            <person name="Mondo S."/>
            <person name="Pangilinan J."/>
            <person name="Riley R."/>
            <person name="LaButti K."/>
            <person name="Andreopoulos B."/>
            <person name="Lipzen A."/>
            <person name="Chen C."/>
            <person name="Yanf M."/>
            <person name="Daum C."/>
            <person name="Ng V."/>
            <person name="Clum A."/>
            <person name="Steindorff A."/>
            <person name="Ohm R."/>
            <person name="Martin F."/>
            <person name="Silar P."/>
            <person name="Natvig D."/>
            <person name="Lalanne C."/>
            <person name="Gautier V."/>
            <person name="Ament-velasquez S.L."/>
            <person name="Kruys A."/>
            <person name="Hutchinson M.I."/>
            <person name="Powell A.J."/>
            <person name="Barry K."/>
            <person name="Miller A.N."/>
            <person name="Grigoriev I.V."/>
            <person name="Debuchy R."/>
            <person name="Gladieux P."/>
            <person name="Thoren M.H."/>
            <person name="Johannesson H."/>
        </authorList>
    </citation>
    <scope>NUCLEOTIDE SEQUENCE</scope>
    <source>
        <strain evidence="2">SMH3187-1</strain>
    </source>
</reference>
<evidence type="ECO:0000313" key="2">
    <source>
        <dbReference type="EMBL" id="KAK0745553.1"/>
    </source>
</evidence>
<dbReference type="GO" id="GO:0015629">
    <property type="term" value="C:actin cytoskeleton"/>
    <property type="evidence" value="ECO:0007669"/>
    <property type="project" value="TreeGrafter"/>
</dbReference>
<dbReference type="SUPFAM" id="SSF55753">
    <property type="entry name" value="Actin depolymerizing proteins"/>
    <property type="match status" value="2"/>
</dbReference>
<dbReference type="AlphaFoldDB" id="A0AA40EU52"/>
<dbReference type="InterPro" id="IPR007122">
    <property type="entry name" value="Villin/Gelsolin"/>
</dbReference>
<dbReference type="GO" id="GO:0051015">
    <property type="term" value="F:actin filament binding"/>
    <property type="evidence" value="ECO:0007669"/>
    <property type="project" value="InterPro"/>
</dbReference>
<dbReference type="Gene3D" id="3.40.20.10">
    <property type="entry name" value="Severin"/>
    <property type="match status" value="2"/>
</dbReference>
<dbReference type="Pfam" id="PF00626">
    <property type="entry name" value="Gelsolin"/>
    <property type="match status" value="1"/>
</dbReference>
<dbReference type="InterPro" id="IPR007123">
    <property type="entry name" value="Gelsolin-like_dom"/>
</dbReference>
<feature type="domain" description="Gelsolin-like" evidence="1">
    <location>
        <begin position="91"/>
        <end position="175"/>
    </location>
</feature>
<protein>
    <recommendedName>
        <fullName evidence="1">Gelsolin-like domain-containing protein</fullName>
    </recommendedName>
</protein>
<dbReference type="Proteomes" id="UP001172155">
    <property type="component" value="Unassembled WGS sequence"/>
</dbReference>
<evidence type="ECO:0000313" key="3">
    <source>
        <dbReference type="Proteomes" id="UP001172155"/>
    </source>
</evidence>
<evidence type="ECO:0000259" key="1">
    <source>
        <dbReference type="Pfam" id="PF00626"/>
    </source>
</evidence>
<proteinExistence type="predicted"/>
<name>A0AA40EU52_9PEZI</name>
<dbReference type="GO" id="GO:0005737">
    <property type="term" value="C:cytoplasm"/>
    <property type="evidence" value="ECO:0007669"/>
    <property type="project" value="TreeGrafter"/>
</dbReference>
<gene>
    <name evidence="2" type="ORF">B0T18DRAFT_437833</name>
</gene>
<dbReference type="SMART" id="SM00262">
    <property type="entry name" value="GEL"/>
    <property type="match status" value="1"/>
</dbReference>
<keyword evidence="3" id="KW-1185">Reference proteome</keyword>
<sequence>MALHSSVSSQAIALTRKTPRICPPHNGLVHIKEYDIKDSNVEFIRTDIDHRVKHASAATEPAWNDGRVGVSPGLFVWRIEDVAVAEVPHDMHGQFFEEDSYIILFTEEIPSSQESEERGGGRDRLVHDIFSWLGAHTSQDEAGVAAYKTVELDEFLHGAATQHRELQANPSDEFLALFPRLTVRRGGVASGFRHVEVEDQGAEAKKMLLRIFRQSENAKTLVVHEVEPTWRGLGEEDEDILDRGDGAVCVWQGRKCSLMEKAKAAQVVHDMTQAKHVDVEVLSQDESRALRIVQELGGTGDEEELTAPRPVKAALAGMSRPKRLLRLSDASGQLAFELVGEGESVSEGCLDGVDVFLLDDVGREIWAYVRQLQAEDEDGEAYLLPIASVREGKESTAFRRVI</sequence>
<dbReference type="GO" id="GO:0008154">
    <property type="term" value="P:actin polymerization or depolymerization"/>
    <property type="evidence" value="ECO:0007669"/>
    <property type="project" value="TreeGrafter"/>
</dbReference>